<dbReference type="Proteomes" id="UP000494256">
    <property type="component" value="Unassembled WGS sequence"/>
</dbReference>
<sequence length="230" mass="25660">MKLYCILVLLICGHALGNLVRHVRTIDHVDYIISVVSKTVQEIEARQWSNLKVPDPDPIKIDETVLGWHAKGSVSYTNAFVVSIQGVDLIRQSVGQQVNLNGNRVARAVLRGTLRLHDVAMGYDVKADLEDGTSFYTVKYIYPLINMDFNITKVINGDHIEVTVTGNLLNRRTEPIFMPSDRLSDTLSSLFNPAMSTPGIIAWGADVFQPIAKRIVTTEIDFPEICYNCA</sequence>
<feature type="signal peptide" evidence="1">
    <location>
        <begin position="1"/>
        <end position="17"/>
    </location>
</feature>
<name>A0A8S1AWJ5_ARCPL</name>
<dbReference type="EMBL" id="CADEBD010000344">
    <property type="protein sequence ID" value="CAB3249422.1"/>
    <property type="molecule type" value="Genomic_DNA"/>
</dbReference>
<reference evidence="2 3" key="1">
    <citation type="submission" date="2020-04" db="EMBL/GenBank/DDBJ databases">
        <authorList>
            <person name="Wallbank WR R."/>
            <person name="Pardo Diaz C."/>
            <person name="Kozak K."/>
            <person name="Martin S."/>
            <person name="Jiggins C."/>
            <person name="Moest M."/>
            <person name="Warren A I."/>
            <person name="Byers J.R.P. K."/>
            <person name="Montejo-Kovacevich G."/>
            <person name="Yen C E."/>
        </authorList>
    </citation>
    <scope>NUCLEOTIDE SEQUENCE [LARGE SCALE GENOMIC DNA]</scope>
</reference>
<keyword evidence="1" id="KW-0732">Signal</keyword>
<organism evidence="2 3">
    <name type="scientific">Arctia plantaginis</name>
    <name type="common">Wood tiger moth</name>
    <name type="synonym">Phalaena plantaginis</name>
    <dbReference type="NCBI Taxonomy" id="874455"/>
    <lineage>
        <taxon>Eukaryota</taxon>
        <taxon>Metazoa</taxon>
        <taxon>Ecdysozoa</taxon>
        <taxon>Arthropoda</taxon>
        <taxon>Hexapoda</taxon>
        <taxon>Insecta</taxon>
        <taxon>Pterygota</taxon>
        <taxon>Neoptera</taxon>
        <taxon>Endopterygota</taxon>
        <taxon>Lepidoptera</taxon>
        <taxon>Glossata</taxon>
        <taxon>Ditrysia</taxon>
        <taxon>Noctuoidea</taxon>
        <taxon>Erebidae</taxon>
        <taxon>Arctiinae</taxon>
        <taxon>Arctia</taxon>
    </lineage>
</organism>
<accession>A0A8S1AWJ5</accession>
<evidence type="ECO:0000313" key="2">
    <source>
        <dbReference type="EMBL" id="CAB3249422.1"/>
    </source>
</evidence>
<comment type="caution">
    <text evidence="2">The sequence shown here is derived from an EMBL/GenBank/DDBJ whole genome shotgun (WGS) entry which is preliminary data.</text>
</comment>
<protein>
    <submittedName>
        <fullName evidence="2">Uncharacterized protein</fullName>
    </submittedName>
</protein>
<evidence type="ECO:0000313" key="3">
    <source>
        <dbReference type="Proteomes" id="UP000494256"/>
    </source>
</evidence>
<proteinExistence type="predicted"/>
<dbReference type="AlphaFoldDB" id="A0A8S1AWJ5"/>
<feature type="chain" id="PRO_5035774119" evidence="1">
    <location>
        <begin position="18"/>
        <end position="230"/>
    </location>
</feature>
<gene>
    <name evidence="2" type="ORF">APLA_LOCUS12875</name>
</gene>
<evidence type="ECO:0000256" key="1">
    <source>
        <dbReference type="SAM" id="SignalP"/>
    </source>
</evidence>
<dbReference type="OrthoDB" id="2163411at2759"/>